<feature type="transmembrane region" description="Helical" evidence="3">
    <location>
        <begin position="39"/>
        <end position="64"/>
    </location>
</feature>
<dbReference type="PANTHER" id="PTHR47466:SF1">
    <property type="entry name" value="METALLOPROTEASE MEP1 (AFU_ORTHOLOGUE AFUA_1G07730)-RELATED"/>
    <property type="match status" value="1"/>
</dbReference>
<dbReference type="GO" id="GO:0008237">
    <property type="term" value="F:metallopeptidase activity"/>
    <property type="evidence" value="ECO:0007669"/>
    <property type="project" value="InterPro"/>
</dbReference>
<name>A0A835T352_9CHLO</name>
<evidence type="ECO:0000256" key="3">
    <source>
        <dbReference type="SAM" id="Phobius"/>
    </source>
</evidence>
<dbReference type="InterPro" id="IPR024079">
    <property type="entry name" value="MetalloPept_cat_dom_sf"/>
</dbReference>
<gene>
    <name evidence="4" type="ORF">HYH02_013558</name>
</gene>
<dbReference type="AlphaFoldDB" id="A0A835T352"/>
<evidence type="ECO:0000256" key="1">
    <source>
        <dbReference type="ARBA" id="ARBA00008721"/>
    </source>
</evidence>
<evidence type="ECO:0000313" key="4">
    <source>
        <dbReference type="EMBL" id="KAG2430716.1"/>
    </source>
</evidence>
<dbReference type="Gene3D" id="3.40.390.10">
    <property type="entry name" value="Collagenase (Catalytic Domain)"/>
    <property type="match status" value="1"/>
</dbReference>
<comment type="similarity">
    <text evidence="1">Belongs to the peptidase M43B family.</text>
</comment>
<evidence type="ECO:0008006" key="6">
    <source>
        <dbReference type="Google" id="ProtNLM"/>
    </source>
</evidence>
<dbReference type="EMBL" id="JAEHOD010000077">
    <property type="protein sequence ID" value="KAG2430716.1"/>
    <property type="molecule type" value="Genomic_DNA"/>
</dbReference>
<keyword evidence="3" id="KW-0472">Membrane</keyword>
<feature type="compositionally biased region" description="Pro residues" evidence="2">
    <location>
        <begin position="686"/>
        <end position="725"/>
    </location>
</feature>
<feature type="region of interest" description="Disordered" evidence="2">
    <location>
        <begin position="1"/>
        <end position="33"/>
    </location>
</feature>
<dbReference type="PANTHER" id="PTHR47466">
    <property type="match status" value="1"/>
</dbReference>
<organism evidence="4 5">
    <name type="scientific">Chlamydomonas schloesseri</name>
    <dbReference type="NCBI Taxonomy" id="2026947"/>
    <lineage>
        <taxon>Eukaryota</taxon>
        <taxon>Viridiplantae</taxon>
        <taxon>Chlorophyta</taxon>
        <taxon>core chlorophytes</taxon>
        <taxon>Chlorophyceae</taxon>
        <taxon>CS clade</taxon>
        <taxon>Chlamydomonadales</taxon>
        <taxon>Chlamydomonadaceae</taxon>
        <taxon>Chlamydomonas</taxon>
    </lineage>
</organism>
<keyword evidence="3" id="KW-1133">Transmembrane helix</keyword>
<accession>A0A835T352</accession>
<reference evidence="4" key="1">
    <citation type="journal article" date="2020" name="bioRxiv">
        <title>Comparative genomics of Chlamydomonas.</title>
        <authorList>
            <person name="Craig R.J."/>
            <person name="Hasan A.R."/>
            <person name="Ness R.W."/>
            <person name="Keightley P.D."/>
        </authorList>
    </citation>
    <scope>NUCLEOTIDE SEQUENCE</scope>
    <source>
        <strain evidence="4">CCAP 11/173</strain>
    </source>
</reference>
<sequence length="991" mass="105217">MPDNSAASPLYEGPDGTSSGNTEKKEESRPAGRPSRKTCWLITIVVICIALGVGIGVGVGVGLANSRGDDAPPPSPAQLVTPGNLTVIKNKVLKYIPVDIQNADTDEVIANYVAQAARIQPVTDLLASVLPALGVNSSIASGLAGTVVQPQAIQMYVSKWLEDNKVDSSSLAATLDNLAQLAQGVTDWQAKLLSITRNLGNVTALVNGKVEALLNSTTGTLTGGRRRMQEKDVFALLNSTVRSVLASDAAKPYVAALQAAGYDPAALPALAGSLLTMARRLLGSSAELRDLMERLDTHFDLNLFPSLPIFNPRTGTNLTYLVDSVPFDKRTTLVLSPAKRRRLQATDPLRAALSLPRTALPANFSFAKPEALPRVYIPLVFHVMTYSTSAGNYGPPNWDKTPDYVKRIVDIANAMAWRTNFQFFVNEVRYKPDSNPYLLKPDRASWMGCASKPNYFYLSCADVLNGALDHPRSINIFVVGDKADASYAGYGWVPSSATDISRGHIALLWSVLDPSQWNGQAGWEYGGKVLWHELMHHLGLYHTFGKGNSGTGCTTASDDGVADTPIVAGAVYNQASFSSKARDYCLSYFNKDLGSSWTRVVQEWRSRLGIPTADSTHSFDSCPALPGVDELGNYISYTHDVCIPALGHQTPGQVMVMHNTTSRSMKVLYQWGQYLASLAPAAFETPAPPPSPSPPPSPPPPTPVVVASPPPPPPASPPPPPPPSPCVTTRSGCKCRNNWSWNKQTYSGCARPDGDPVGLWCLVEQDGNCPSAINGFWDYCPTSATEERCGAEFPRPPSPPPARPPPPLQPCGAGHVTASGSICSREPWAYTGVNGGEYNATFLGCANPDNDPQGSWCRLQAGFTGLLGRTWDYCGPLCDPAGSGSSGSSSGGSSTGPNSATNCDSSQGLPAGCMCRETWGGVFKTAGATTGRRYTTARSCTYVPELAGQVPAGGGVCEVTGCNDATLNGRVMTCATSCTVLRASDGETMDV</sequence>
<feature type="region of interest" description="Disordered" evidence="2">
    <location>
        <begin position="685"/>
        <end position="727"/>
    </location>
</feature>
<dbReference type="OrthoDB" id="527444at2759"/>
<keyword evidence="5" id="KW-1185">Reference proteome</keyword>
<dbReference type="Proteomes" id="UP000613740">
    <property type="component" value="Unassembled WGS sequence"/>
</dbReference>
<evidence type="ECO:0000256" key="2">
    <source>
        <dbReference type="SAM" id="MobiDB-lite"/>
    </source>
</evidence>
<keyword evidence="3" id="KW-0812">Transmembrane</keyword>
<evidence type="ECO:0000313" key="5">
    <source>
        <dbReference type="Proteomes" id="UP000613740"/>
    </source>
</evidence>
<proteinExistence type="inferred from homology"/>
<protein>
    <recommendedName>
        <fullName evidence="6">Peptidase M43 pregnancy-associated plasma-A domain-containing protein</fullName>
    </recommendedName>
</protein>
<dbReference type="SUPFAM" id="SSF55486">
    <property type="entry name" value="Metalloproteases ('zincins'), catalytic domain"/>
    <property type="match status" value="1"/>
</dbReference>
<comment type="caution">
    <text evidence="4">The sequence shown here is derived from an EMBL/GenBank/DDBJ whole genome shotgun (WGS) entry which is preliminary data.</text>
</comment>